<dbReference type="CDD" id="cd12148">
    <property type="entry name" value="fungal_TF_MHR"/>
    <property type="match status" value="1"/>
</dbReference>
<sequence>MQTIGRHNPSETSVEHDLVSADWLKTSGRGAQAWNRLGSAIRQAQELGLHDIPDTIEPAPGQDVEPHLLAVWQLEHQKRLWTRLFIFDANLAMGLGRPRIIHREDAVIPTLLNCDFPYDTAKIIPVPYEDCSFASTIFLLHVAHKIHDVLSILSNRARRNDYLAIMALHDEICELRSTMPKFNSVGLTSVDRLRSSVSYLRLVNHINTVIIALHRPFIASQPTSRALAVSAALDQLDTQEDLFQILPFPQFKLYGNVFYTIDASVFLAGVVTELPAQGSDTYHQIQKSIQKAIARLKVMKQRNRIACSAEEMLRHFYHKMNDTQSASTTRVDQATRDSSGVDDSAVDNIIATISPLQQHSFETYESLFNFDSGFDKSVDLGVDPHDTAWIYA</sequence>
<dbReference type="PANTHER" id="PTHR31001">
    <property type="entry name" value="UNCHARACTERIZED TRANSCRIPTIONAL REGULATORY PROTEIN"/>
    <property type="match status" value="1"/>
</dbReference>
<dbReference type="GO" id="GO:0008270">
    <property type="term" value="F:zinc ion binding"/>
    <property type="evidence" value="ECO:0007669"/>
    <property type="project" value="InterPro"/>
</dbReference>
<gene>
    <name evidence="4" type="ORF">LTR05_006870</name>
</gene>
<protein>
    <recommendedName>
        <fullName evidence="3">Xylanolytic transcriptional activator regulatory domain-containing protein</fullName>
    </recommendedName>
</protein>
<evidence type="ECO:0000259" key="3">
    <source>
        <dbReference type="SMART" id="SM00906"/>
    </source>
</evidence>
<evidence type="ECO:0000313" key="5">
    <source>
        <dbReference type="Proteomes" id="UP001309876"/>
    </source>
</evidence>
<comment type="subcellular location">
    <subcellularLocation>
        <location evidence="1">Nucleus</location>
    </subcellularLocation>
</comment>
<dbReference type="GO" id="GO:0005634">
    <property type="term" value="C:nucleus"/>
    <property type="evidence" value="ECO:0007669"/>
    <property type="project" value="UniProtKB-SubCell"/>
</dbReference>
<proteinExistence type="predicted"/>
<evidence type="ECO:0000256" key="1">
    <source>
        <dbReference type="ARBA" id="ARBA00004123"/>
    </source>
</evidence>
<name>A0AAN7YEU9_9EURO</name>
<feature type="domain" description="Xylanolytic transcriptional activator regulatory" evidence="3">
    <location>
        <begin position="33"/>
        <end position="119"/>
    </location>
</feature>
<dbReference type="GO" id="GO:0006351">
    <property type="term" value="P:DNA-templated transcription"/>
    <property type="evidence" value="ECO:0007669"/>
    <property type="project" value="InterPro"/>
</dbReference>
<evidence type="ECO:0000256" key="2">
    <source>
        <dbReference type="ARBA" id="ARBA00023242"/>
    </source>
</evidence>
<dbReference type="EMBL" id="JAVRRJ010000007">
    <property type="protein sequence ID" value="KAK5082988.1"/>
    <property type="molecule type" value="Genomic_DNA"/>
</dbReference>
<dbReference type="PANTHER" id="PTHR31001:SF87">
    <property type="entry name" value="COL-21"/>
    <property type="match status" value="1"/>
</dbReference>
<dbReference type="InterPro" id="IPR007219">
    <property type="entry name" value="XnlR_reg_dom"/>
</dbReference>
<keyword evidence="5" id="KW-1185">Reference proteome</keyword>
<accession>A0AAN7YEU9</accession>
<dbReference type="InterPro" id="IPR050613">
    <property type="entry name" value="Sec_Metabolite_Reg"/>
</dbReference>
<organism evidence="4 5">
    <name type="scientific">Lithohypha guttulata</name>
    <dbReference type="NCBI Taxonomy" id="1690604"/>
    <lineage>
        <taxon>Eukaryota</taxon>
        <taxon>Fungi</taxon>
        <taxon>Dikarya</taxon>
        <taxon>Ascomycota</taxon>
        <taxon>Pezizomycotina</taxon>
        <taxon>Eurotiomycetes</taxon>
        <taxon>Chaetothyriomycetidae</taxon>
        <taxon>Chaetothyriales</taxon>
        <taxon>Trichomeriaceae</taxon>
        <taxon>Lithohypha</taxon>
    </lineage>
</organism>
<dbReference type="Proteomes" id="UP001309876">
    <property type="component" value="Unassembled WGS sequence"/>
</dbReference>
<evidence type="ECO:0000313" key="4">
    <source>
        <dbReference type="EMBL" id="KAK5082988.1"/>
    </source>
</evidence>
<reference evidence="4 5" key="1">
    <citation type="submission" date="2023-08" db="EMBL/GenBank/DDBJ databases">
        <title>Black Yeasts Isolated from many extreme environments.</title>
        <authorList>
            <person name="Coleine C."/>
            <person name="Stajich J.E."/>
            <person name="Selbmann L."/>
        </authorList>
    </citation>
    <scope>NUCLEOTIDE SEQUENCE [LARGE SCALE GENOMIC DNA]</scope>
    <source>
        <strain evidence="4 5">CCFEE 5910</strain>
    </source>
</reference>
<comment type="caution">
    <text evidence="4">The sequence shown here is derived from an EMBL/GenBank/DDBJ whole genome shotgun (WGS) entry which is preliminary data.</text>
</comment>
<dbReference type="AlphaFoldDB" id="A0AAN7YEU9"/>
<dbReference type="Pfam" id="PF04082">
    <property type="entry name" value="Fungal_trans"/>
    <property type="match status" value="1"/>
</dbReference>
<keyword evidence="2" id="KW-0539">Nucleus</keyword>
<dbReference type="SMART" id="SM00906">
    <property type="entry name" value="Fungal_trans"/>
    <property type="match status" value="1"/>
</dbReference>
<dbReference type="GO" id="GO:0003677">
    <property type="term" value="F:DNA binding"/>
    <property type="evidence" value="ECO:0007669"/>
    <property type="project" value="InterPro"/>
</dbReference>